<evidence type="ECO:0000313" key="15">
    <source>
        <dbReference type="Proteomes" id="UP000000503"/>
    </source>
</evidence>
<comment type="similarity">
    <text evidence="1">Belongs to the transketolase family.</text>
</comment>
<evidence type="ECO:0000256" key="1">
    <source>
        <dbReference type="ARBA" id="ARBA00007131"/>
    </source>
</evidence>
<sequence length="653" mass="70381">MNTKALEKVALSVRSLSMDAIQKANSGHPGLPLGAAELGAILYGEILRHDPSDPAWVDRDRFVLSAGHGSMFLYSLLHLSGYPISLDDIKSFRQIGSPCAGHPEYGAAPGIETTTGPLGQGIATAVGMAIAEAYLAAHFNTPEHNIINHFTYTLVGDGCLQEGVSAEASSLAGHLKLGKLIAFYDSNKITIDGSTDLSFTEDVAKRYEAYGWQVLKGSMYNFDEIARLVAEAKAETSKPSLIILTSVIGKGAPNKQGSHSVHGAPLGADEIAATRQALGIPHEFYVAPEAVEYFAVKRQEWKKARTEWQARFDAWSKANPDKRAEWDTYFSGSAKLFSAPSFSLGEKIATRTASNKVLVEAARALPNLVGGSADLQSPNAVALPEVGVFSGTNRNGRYIHFGIREFGMAAISNGIQLHGGLRAFCATFLVFADYLRPALRLSALMKQPVIYVLTHDSIYIGEDGPTHQPVEHLVSLRAIPNVRVLRPADAEETALAWEMAITRTDGPTVLALTRQNVPVFAKADPDWKETIKTGAYIVKKSAGKADLVIIATGSEVSLALAAAEKVQGKQIQVVSMISRELFEQQPDAIRQAIVPEGVRTVVVEAGSRLGWEFWAKREDILSVDRFGESGPGDKVAEHLGFTVDALVAIINRA</sequence>
<evidence type="ECO:0000259" key="13">
    <source>
        <dbReference type="SMART" id="SM00861"/>
    </source>
</evidence>
<feature type="domain" description="Transketolase-like pyrimidine-binding" evidence="13">
    <location>
        <begin position="348"/>
        <end position="519"/>
    </location>
</feature>
<feature type="site" description="Important for catalytic activity" evidence="12">
    <location>
        <position position="28"/>
    </location>
</feature>
<dbReference type="InterPro" id="IPR005474">
    <property type="entry name" value="Transketolase_N"/>
</dbReference>
<proteinExistence type="inferred from homology"/>
<keyword evidence="5 11" id="KW-0460">Magnesium</keyword>
<dbReference type="eggNOG" id="COG0021">
    <property type="taxonomic scope" value="Bacteria"/>
</dbReference>
<dbReference type="NCBIfam" id="TIGR00232">
    <property type="entry name" value="tktlase_bact"/>
    <property type="match status" value="1"/>
</dbReference>
<feature type="binding site" evidence="9">
    <location>
        <position position="463"/>
    </location>
    <ligand>
        <name>substrate</name>
    </ligand>
</feature>
<dbReference type="InterPro" id="IPR005478">
    <property type="entry name" value="Transketolase_bac-like"/>
</dbReference>
<dbReference type="PANTHER" id="PTHR43522:SF10">
    <property type="entry name" value="TRANSKETOLASE"/>
    <property type="match status" value="1"/>
</dbReference>
<feature type="binding site" evidence="10">
    <location>
        <position position="262"/>
    </location>
    <ligand>
        <name>thiamine diphosphate</name>
        <dbReference type="ChEBI" id="CHEBI:58937"/>
    </ligand>
</feature>
<feature type="binding site" evidence="9">
    <location>
        <position position="455"/>
    </location>
    <ligand>
        <name>substrate</name>
    </ligand>
</feature>
<dbReference type="Gene3D" id="3.40.50.920">
    <property type="match status" value="1"/>
</dbReference>
<dbReference type="InterPro" id="IPR009014">
    <property type="entry name" value="Transketo_C/PFOR_II"/>
</dbReference>
<evidence type="ECO:0000313" key="14">
    <source>
        <dbReference type="EMBL" id="AEJ18415.1"/>
    </source>
</evidence>
<dbReference type="InterPro" id="IPR033247">
    <property type="entry name" value="Transketolase_fam"/>
</dbReference>
<dbReference type="SMART" id="SM00861">
    <property type="entry name" value="Transket_pyr"/>
    <property type="match status" value="1"/>
</dbReference>
<feature type="binding site" evidence="11">
    <location>
        <position position="189"/>
    </location>
    <ligand>
        <name>Mg(2+)</name>
        <dbReference type="ChEBI" id="CHEBI:18420"/>
    </ligand>
</feature>
<evidence type="ECO:0000256" key="3">
    <source>
        <dbReference type="ARBA" id="ARBA00022679"/>
    </source>
</evidence>
<feature type="binding site" evidence="10">
    <location>
        <position position="431"/>
    </location>
    <ligand>
        <name>thiamine diphosphate</name>
        <dbReference type="ChEBI" id="CHEBI:58937"/>
    </ligand>
</feature>
<evidence type="ECO:0000256" key="9">
    <source>
        <dbReference type="PIRSR" id="PIRSR605478-2"/>
    </source>
</evidence>
<dbReference type="KEGG" id="scd:Spica_0248"/>
<feature type="binding site" evidence="9">
    <location>
        <position position="262"/>
    </location>
    <ligand>
        <name>substrate</name>
    </ligand>
</feature>
<reference evidence="15" key="1">
    <citation type="journal article" date="2013" name="Stand. Genomic Sci.">
        <title>Genome sequence of the thermophilic fresh-water bacterium Spirochaeta caldaria type strain (H1(T)), reclassification of Spirochaeta caldaria, Spirochaeta stenostrepta, and Spirochaeta zuelzerae in the genus Treponema as Treponema caldaria comb. nov., Treponema stenostrepta comb. nov., and Treponema zuelzerae comb. nov., and emendation of the genus Treponema.</title>
        <authorList>
            <person name="Abt B."/>
            <person name="Goker M."/>
            <person name="Scheuner C."/>
            <person name="Han C."/>
            <person name="Lu M."/>
            <person name="Misra M."/>
            <person name="Lapidus A."/>
            <person name="Nolan M."/>
            <person name="Lucas S."/>
            <person name="Hammon N."/>
            <person name="Deshpande S."/>
            <person name="Cheng J.F."/>
            <person name="Tapia R."/>
            <person name="Goodwin L.A."/>
            <person name="Pitluck S."/>
            <person name="Liolios K."/>
            <person name="Pagani I."/>
            <person name="Ivanova N."/>
            <person name="Mavromatis K."/>
            <person name="Mikhailova N."/>
            <person name="Huntemann M."/>
            <person name="Pati A."/>
            <person name="Chen A."/>
            <person name="Palaniappan K."/>
            <person name="Land M."/>
            <person name="Hauser L."/>
            <person name="Jeffries C.D."/>
            <person name="Rohde M."/>
            <person name="Spring S."/>
            <person name="Gronow S."/>
            <person name="Detter J.C."/>
            <person name="Bristow J."/>
            <person name="Eisen J.A."/>
            <person name="Markowitz V."/>
            <person name="Hugenholtz P."/>
            <person name="Kyrpides N.C."/>
            <person name="Woyke T."/>
            <person name="Klenk H.P."/>
        </authorList>
    </citation>
    <scope>NUCLEOTIDE SEQUENCE</scope>
    <source>
        <strain evidence="15">ATCC 51460 / DSM 7334 / H1</strain>
    </source>
</reference>
<dbReference type="SUPFAM" id="SSF52518">
    <property type="entry name" value="Thiamin diphosphate-binding fold (THDP-binding)"/>
    <property type="match status" value="2"/>
</dbReference>
<keyword evidence="3 14" id="KW-0808">Transferase</keyword>
<dbReference type="FunFam" id="3.40.50.970:FF:000003">
    <property type="entry name" value="Transketolase"/>
    <property type="match status" value="1"/>
</dbReference>
<dbReference type="OrthoDB" id="8732661at2"/>
<feature type="binding site" evidence="9">
    <location>
        <position position="467"/>
    </location>
    <ligand>
        <name>substrate</name>
    </ligand>
</feature>
<evidence type="ECO:0000256" key="7">
    <source>
        <dbReference type="NCBIfam" id="TIGR00232"/>
    </source>
</evidence>
<evidence type="ECO:0000256" key="12">
    <source>
        <dbReference type="PIRSR" id="PIRSR605478-5"/>
    </source>
</evidence>
<dbReference type="STRING" id="744872.Spica_0248"/>
<comment type="cofactor">
    <cofactor evidence="11">
        <name>Mg(2+)</name>
        <dbReference type="ChEBI" id="CHEBI:18420"/>
    </cofactor>
    <text evidence="11">Binds 1 Mg(2+) ion per subunit. Can also utilize other divalent metal cations, such as Ca(2+), Mn(2+) and Co(2+).</text>
</comment>
<feature type="site" description="Important for catalytic activity" evidence="12">
    <location>
        <position position="262"/>
    </location>
</feature>
<dbReference type="GO" id="GO:0046872">
    <property type="term" value="F:metal ion binding"/>
    <property type="evidence" value="ECO:0007669"/>
    <property type="project" value="UniProtKB-KW"/>
</dbReference>
<dbReference type="GO" id="GO:0005829">
    <property type="term" value="C:cytosol"/>
    <property type="evidence" value="ECO:0007669"/>
    <property type="project" value="TreeGrafter"/>
</dbReference>
<keyword evidence="6 10" id="KW-0786">Thiamine pyrophosphate</keyword>
<evidence type="ECO:0000256" key="11">
    <source>
        <dbReference type="PIRSR" id="PIRSR605478-4"/>
    </source>
</evidence>
<gene>
    <name evidence="14" type="ordered locus">Spica_0248</name>
</gene>
<dbReference type="PROSITE" id="PS00801">
    <property type="entry name" value="TRANSKETOLASE_1"/>
    <property type="match status" value="1"/>
</dbReference>
<dbReference type="AlphaFoldDB" id="F8EYI3"/>
<dbReference type="Pfam" id="PF22613">
    <property type="entry name" value="Transketolase_C_1"/>
    <property type="match status" value="1"/>
</dbReference>
<dbReference type="Pfam" id="PF00456">
    <property type="entry name" value="Transketolase_N"/>
    <property type="match status" value="1"/>
</dbReference>
<dbReference type="EMBL" id="CP002868">
    <property type="protein sequence ID" value="AEJ18415.1"/>
    <property type="molecule type" value="Genomic_DNA"/>
</dbReference>
<feature type="binding site" evidence="9">
    <location>
        <position position="351"/>
    </location>
    <ligand>
        <name>substrate</name>
    </ligand>
</feature>
<evidence type="ECO:0000256" key="4">
    <source>
        <dbReference type="ARBA" id="ARBA00022723"/>
    </source>
</evidence>
<keyword evidence="4 11" id="KW-0479">Metal-binding</keyword>
<protein>
    <recommendedName>
        <fullName evidence="2 7">Transketolase</fullName>
        <ecNumber evidence="2 7">2.2.1.1</ecNumber>
    </recommendedName>
</protein>
<organism evidence="14 15">
    <name type="scientific">Gracilinema caldarium (strain ATCC 51460 / DSM 7334 / H1)</name>
    <name type="common">Treponema caldarium</name>
    <dbReference type="NCBI Taxonomy" id="744872"/>
    <lineage>
        <taxon>Bacteria</taxon>
        <taxon>Pseudomonadati</taxon>
        <taxon>Spirochaetota</taxon>
        <taxon>Spirochaetia</taxon>
        <taxon>Spirochaetales</taxon>
        <taxon>Breznakiellaceae</taxon>
        <taxon>Gracilinema</taxon>
    </lineage>
</organism>
<dbReference type="SUPFAM" id="SSF52922">
    <property type="entry name" value="TK C-terminal domain-like"/>
    <property type="match status" value="1"/>
</dbReference>
<evidence type="ECO:0000256" key="2">
    <source>
        <dbReference type="ARBA" id="ARBA00013152"/>
    </source>
</evidence>
<evidence type="ECO:0000256" key="10">
    <source>
        <dbReference type="PIRSR" id="PIRSR605478-3"/>
    </source>
</evidence>
<dbReference type="FunFam" id="3.40.50.970:FF:000004">
    <property type="entry name" value="Transketolase"/>
    <property type="match status" value="1"/>
</dbReference>
<feature type="binding site" evidence="11">
    <location>
        <position position="157"/>
    </location>
    <ligand>
        <name>Mg(2+)</name>
        <dbReference type="ChEBI" id="CHEBI:18420"/>
    </ligand>
</feature>
<dbReference type="InterPro" id="IPR005475">
    <property type="entry name" value="Transketolase-like_Pyr-bd"/>
</dbReference>
<feature type="binding site" evidence="11">
    <location>
        <position position="187"/>
    </location>
    <ligand>
        <name>Mg(2+)</name>
        <dbReference type="ChEBI" id="CHEBI:18420"/>
    </ligand>
</feature>
<feature type="binding site" evidence="10">
    <location>
        <begin position="116"/>
        <end position="118"/>
    </location>
    <ligand>
        <name>thiamine diphosphate</name>
        <dbReference type="ChEBI" id="CHEBI:58937"/>
    </ligand>
</feature>
<dbReference type="PANTHER" id="PTHR43522">
    <property type="entry name" value="TRANSKETOLASE"/>
    <property type="match status" value="1"/>
</dbReference>
<feature type="binding site" evidence="10">
    <location>
        <position position="158"/>
    </location>
    <ligand>
        <name>thiamine diphosphate</name>
        <dbReference type="ChEBI" id="CHEBI:58937"/>
    </ligand>
</feature>
<evidence type="ECO:0000256" key="6">
    <source>
        <dbReference type="ARBA" id="ARBA00023052"/>
    </source>
</evidence>
<dbReference type="CDD" id="cd02012">
    <property type="entry name" value="TPP_TK"/>
    <property type="match status" value="1"/>
</dbReference>
<dbReference type="HOGENOM" id="CLU_009227_0_0_12"/>
<comment type="cofactor">
    <cofactor evidence="10">
        <name>thiamine diphosphate</name>
        <dbReference type="ChEBI" id="CHEBI:58937"/>
    </cofactor>
    <text evidence="10">Binds 1 thiamine pyrophosphate per subunit. During the reaction, the substrate forms a covalent intermediate with the cofactor.</text>
</comment>
<dbReference type="Proteomes" id="UP000000503">
    <property type="component" value="Chromosome"/>
</dbReference>
<dbReference type="Gene3D" id="3.40.50.970">
    <property type="match status" value="2"/>
</dbReference>
<keyword evidence="15" id="KW-1185">Reference proteome</keyword>
<feature type="active site" description="Proton donor" evidence="8">
    <location>
        <position position="405"/>
    </location>
</feature>
<dbReference type="GO" id="GO:0004802">
    <property type="term" value="F:transketolase activity"/>
    <property type="evidence" value="ECO:0007669"/>
    <property type="project" value="UniProtKB-UniRule"/>
</dbReference>
<dbReference type="InterPro" id="IPR049557">
    <property type="entry name" value="Transketolase_CS"/>
</dbReference>
<dbReference type="InterPro" id="IPR029061">
    <property type="entry name" value="THDP-binding"/>
</dbReference>
<evidence type="ECO:0000256" key="5">
    <source>
        <dbReference type="ARBA" id="ARBA00022842"/>
    </source>
</evidence>
<feature type="binding site" evidence="10">
    <location>
        <position position="68"/>
    </location>
    <ligand>
        <name>thiamine diphosphate</name>
        <dbReference type="ChEBI" id="CHEBI:58937"/>
    </ligand>
</feature>
<name>F8EYI3_GRAC1</name>
<dbReference type="CDD" id="cd07033">
    <property type="entry name" value="TPP_PYR_DXS_TK_like"/>
    <property type="match status" value="1"/>
</dbReference>
<dbReference type="Pfam" id="PF02779">
    <property type="entry name" value="Transket_pyr"/>
    <property type="match status" value="1"/>
</dbReference>
<accession>F8EYI3</accession>
<feature type="binding site" evidence="9">
    <location>
        <position position="28"/>
    </location>
    <ligand>
        <name>substrate</name>
    </ligand>
</feature>
<feature type="binding site" evidence="10">
    <location>
        <position position="187"/>
    </location>
    <ligand>
        <name>thiamine diphosphate</name>
        <dbReference type="ChEBI" id="CHEBI:58937"/>
    </ligand>
</feature>
<dbReference type="RefSeq" id="WP_013967728.1">
    <property type="nucleotide sequence ID" value="NC_015732.1"/>
</dbReference>
<evidence type="ECO:0000256" key="8">
    <source>
        <dbReference type="PIRSR" id="PIRSR605478-1"/>
    </source>
</evidence>
<dbReference type="GO" id="GO:0006098">
    <property type="term" value="P:pentose-phosphate shunt"/>
    <property type="evidence" value="ECO:0007669"/>
    <property type="project" value="TreeGrafter"/>
</dbReference>
<dbReference type="InterPro" id="IPR055152">
    <property type="entry name" value="Transketolase-like_C_2"/>
</dbReference>
<dbReference type="EC" id="2.2.1.1" evidence="2 7"/>
<feature type="binding site" evidence="9">
    <location>
        <position position="514"/>
    </location>
    <ligand>
        <name>substrate</name>
    </ligand>
</feature>